<evidence type="ECO:0000256" key="6">
    <source>
        <dbReference type="ARBA" id="ARBA00014571"/>
    </source>
</evidence>
<keyword evidence="11" id="KW-1162">Viral penetration into host cytoplasm</keyword>
<comment type="subcellular location">
    <subcellularLocation>
        <location evidence="2">Host cell membrane</location>
        <topology evidence="2">Peripheral membrane protein</topology>
    </subcellularLocation>
    <subcellularLocation>
        <location evidence="1">Host cell membrane</location>
        <topology evidence="1">Single-pass type I membrane protein</topology>
    </subcellularLocation>
    <subcellularLocation>
        <location evidence="4">Virion membrane</location>
        <topology evidence="4">Peripheral membrane protein</topology>
    </subcellularLocation>
    <subcellularLocation>
        <location evidence="3">Virion membrane</location>
        <topology evidence="3">Single-pass type I membrane protein</topology>
    </subcellularLocation>
</comment>
<keyword evidence="15" id="KW-1161">Viral attachment to host cell</keyword>
<organismHost>
    <name type="scientific">Mammalia</name>
    <name type="common">mammals</name>
    <dbReference type="NCBI Taxonomy" id="40674"/>
</organismHost>
<evidence type="ECO:0000256" key="29">
    <source>
        <dbReference type="SAM" id="Phobius"/>
    </source>
</evidence>
<dbReference type="GO" id="GO:0055036">
    <property type="term" value="C:virion membrane"/>
    <property type="evidence" value="ECO:0007669"/>
    <property type="project" value="UniProtKB-SubCell"/>
</dbReference>
<evidence type="ECO:0000256" key="28">
    <source>
        <dbReference type="SAM" id="Coils"/>
    </source>
</evidence>
<keyword evidence="19 29" id="KW-1133">Transmembrane helix</keyword>
<name>A0A4P9D4A9_SMRVH</name>
<evidence type="ECO:0000256" key="19">
    <source>
        <dbReference type="ARBA" id="ARBA00022989"/>
    </source>
</evidence>
<dbReference type="GO" id="GO:0019031">
    <property type="term" value="C:viral envelope"/>
    <property type="evidence" value="ECO:0007669"/>
    <property type="project" value="UniProtKB-KW"/>
</dbReference>
<comment type="function">
    <text evidence="25">The transmembrane protein (TM) acts as a class I viral fusion protein. Under the current model, the protein has at least 3 conformational states: pre-fusion native state, pre-hairpin intermediate state, and post-fusion hairpin state. During viral and target cell membrane fusion, the coiled coil regions (heptad repeats) assume a trimer-of-hairpins structure, positioning the fusion peptide in close proximity to the C-terminal region of the ectodomain. The formation of this structure appears to drive apposition and subsequent fusion of viral and target cell membranes. Membranes fusion leads to delivery of the nucleocapsid into the cytoplasm.</text>
</comment>
<evidence type="ECO:0000256" key="27">
    <source>
        <dbReference type="ARBA" id="ARBA00029888"/>
    </source>
</evidence>
<dbReference type="GO" id="GO:0019062">
    <property type="term" value="P:virion attachment to host cell"/>
    <property type="evidence" value="ECO:0007669"/>
    <property type="project" value="UniProtKB-KW"/>
</dbReference>
<evidence type="ECO:0000256" key="5">
    <source>
        <dbReference type="ARBA" id="ARBA00011330"/>
    </source>
</evidence>
<dbReference type="PANTHER" id="PTHR10424:SF75">
    <property type="entry name" value="ENDOGENOUS RETROVIRUS GROUP S71 MEMBER 1 ENV POLYPROTEIN"/>
    <property type="match status" value="1"/>
</dbReference>
<evidence type="ECO:0000256" key="12">
    <source>
        <dbReference type="ARBA" id="ARBA00022685"/>
    </source>
</evidence>
<comment type="function">
    <text evidence="26">The surface protein (SU) attaches the virus to the host cell by binding to its receptor. This interaction triggers the refolding of the transmembrane protein (TM) and is thought to activate its fusogenic potential by unmasking its fusion peptide. Fusion occurs at the host cell plasma membrane.</text>
</comment>
<organism evidence="30">
    <name type="scientific">Squirrel monkey retrovirus</name>
    <name type="common">SMRV-H</name>
    <name type="synonym">SMRV-HLB</name>
    <dbReference type="NCBI Taxonomy" id="11856"/>
    <lineage>
        <taxon>Viruses</taxon>
        <taxon>Riboviria</taxon>
        <taxon>Pararnavirae</taxon>
        <taxon>Artverviricota</taxon>
        <taxon>Revtraviricetes</taxon>
        <taxon>Ortervirales</taxon>
        <taxon>Retroviridae</taxon>
        <taxon>Orthoretrovirinae</taxon>
        <taxon>Betaretrovirus</taxon>
        <taxon>Betaretrovirus squmon</taxon>
    </lineage>
</organism>
<evidence type="ECO:0000256" key="13">
    <source>
        <dbReference type="ARBA" id="ARBA00022692"/>
    </source>
</evidence>
<keyword evidence="12" id="KW-0165">Cleavage on pair of basic residues</keyword>
<dbReference type="PANTHER" id="PTHR10424">
    <property type="entry name" value="VIRAL ENVELOPE PROTEIN"/>
    <property type="match status" value="1"/>
</dbReference>
<feature type="coiled-coil region" evidence="28">
    <location>
        <begin position="421"/>
        <end position="448"/>
    </location>
</feature>
<evidence type="ECO:0000256" key="10">
    <source>
        <dbReference type="ARBA" id="ARBA00022581"/>
    </source>
</evidence>
<dbReference type="Pfam" id="PF00429">
    <property type="entry name" value="TLV_coat"/>
    <property type="match status" value="1"/>
</dbReference>
<keyword evidence="20 28" id="KW-0175">Coiled coil</keyword>
<evidence type="ECO:0000313" key="30">
    <source>
        <dbReference type="EMBL" id="QCT85318.1"/>
    </source>
</evidence>
<evidence type="ECO:0000256" key="17">
    <source>
        <dbReference type="ARBA" id="ARBA00022870"/>
    </source>
</evidence>
<keyword evidence="18 30" id="KW-0261">Viral envelope protein</keyword>
<keyword evidence="13 29" id="KW-0812">Transmembrane</keyword>
<comment type="subunit">
    <text evidence="5">The mature envelope protein (Env) consists of a trimer of SU-TM heterodimers attached by a labile interchain disulfide bond.</text>
</comment>
<dbReference type="GO" id="GO:0020002">
    <property type="term" value="C:host cell plasma membrane"/>
    <property type="evidence" value="ECO:0007669"/>
    <property type="project" value="UniProtKB-SubCell"/>
</dbReference>
<dbReference type="EMBL" id="MK561030">
    <property type="protein sequence ID" value="QCT85318.1"/>
    <property type="molecule type" value="Genomic_RNA"/>
</dbReference>
<evidence type="ECO:0000256" key="15">
    <source>
        <dbReference type="ARBA" id="ARBA00022804"/>
    </source>
</evidence>
<evidence type="ECO:0000256" key="22">
    <source>
        <dbReference type="ARBA" id="ARBA00023157"/>
    </source>
</evidence>
<dbReference type="SUPFAM" id="SSF58069">
    <property type="entry name" value="Virus ectodomain"/>
    <property type="match status" value="1"/>
</dbReference>
<evidence type="ECO:0000256" key="23">
    <source>
        <dbReference type="ARBA" id="ARBA00023180"/>
    </source>
</evidence>
<keyword evidence="21 29" id="KW-0472">Membrane</keyword>
<evidence type="ECO:0000256" key="3">
    <source>
        <dbReference type="ARBA" id="ARBA00004563"/>
    </source>
</evidence>
<dbReference type="InterPro" id="IPR018154">
    <property type="entry name" value="TLV/ENV_coat_polyprotein"/>
</dbReference>
<keyword evidence="7" id="KW-1168">Fusion of virus membrane with host membrane</keyword>
<keyword evidence="16" id="KW-0946">Virion</keyword>
<keyword evidence="17" id="KW-1043">Host membrane</keyword>
<evidence type="ECO:0000256" key="16">
    <source>
        <dbReference type="ARBA" id="ARBA00022844"/>
    </source>
</evidence>
<evidence type="ECO:0000256" key="26">
    <source>
        <dbReference type="ARBA" id="ARBA00025621"/>
    </source>
</evidence>
<sequence>MLCILILLLHPRLCPVTKGGLGKPSGDIYTALFGAPCDCKGGTQTNNYATPTYTQVTDCGDKNAYLTYDTNWNGVSSPKWLCVRKPPSIPVINGRPGPCPSECRGNIEPQMHSSCYSSFSQCTLDNNTYFTAILQRTKSTSETNPVTSGLQPHGVLQAGCDGMVGKSVCWNQQAPIHVSDGGGPQDAVRELYVQKQIELVIQSQFPKLSYHPLARSKPRGPDIDAQMLDILSATHQALNISNPSLAQNCWLCLNQGTSMPLAFPVNISSFNASQNNCTPSLPFRVQPMPSQVYPCFFKGAQNNSFDIPVGVANFANCSSGSNHSEALCPGPGQAFVCGNNLAFTALPANWTGSCVLAALLPDIDIISGDDPVPIPTFDYIAGRQKRAVTLIPLLVGLGVSTAVATGTAGLGVAVQSYTKLSHQLINDVQALSSTINDLQDQLDSLAEVVLQNRRGLDLLTAEQGGICLALQERCCFYANKSGIVRDKIKNLQEDLERRRKALADNPFLTGLNGLLPYLLPFLGPLFAIILFFSFAPWILRRVTALIRDQLNSLLGKPIQIHYHQLATRDLEYGRL</sequence>
<dbReference type="GO" id="GO:0019064">
    <property type="term" value="P:fusion of virus membrane with host plasma membrane"/>
    <property type="evidence" value="ECO:0007669"/>
    <property type="project" value="UniProtKB-KW"/>
</dbReference>
<keyword evidence="22" id="KW-1015">Disulfide bond</keyword>
<accession>A0A4P9D4A9</accession>
<keyword evidence="23" id="KW-0325">Glycoprotein</keyword>
<keyword evidence="9" id="KW-1169">Fusion of virus membrane with host cell membrane</keyword>
<protein>
    <recommendedName>
        <fullName evidence="6">Envelope glycoprotein</fullName>
    </recommendedName>
    <alternativeName>
        <fullName evidence="27">Env polyprotein</fullName>
    </alternativeName>
</protein>
<evidence type="ECO:0000256" key="25">
    <source>
        <dbReference type="ARBA" id="ARBA00024648"/>
    </source>
</evidence>
<reference evidence="30" key="1">
    <citation type="journal article" date="2019" name="MSphere">
        <title>Adventitious Virus Detection in cells by High-Throughput Sequencing (HTS) of newly synthetized RNAs: unambiguous differentiation of cell infection from carryover of viral nucleic acids.</title>
        <authorList>
            <person name="Eloit M."/>
            <person name="Cheval J."/>
            <person name="Muth E."/>
            <person name="Gonzales G."/>
            <person name="Coulpier M."/>
            <person name="Beurdeley P."/>
            <person name="Cruvellier S."/>
        </authorList>
    </citation>
    <scope>NUCLEOTIDE SEQUENCE</scope>
</reference>
<dbReference type="CDD" id="cd09851">
    <property type="entry name" value="HTLV-1-like_HR1-HR2"/>
    <property type="match status" value="1"/>
</dbReference>
<evidence type="ECO:0000256" key="8">
    <source>
        <dbReference type="ARBA" id="ARBA00022511"/>
    </source>
</evidence>
<evidence type="ECO:0000256" key="9">
    <source>
        <dbReference type="ARBA" id="ARBA00022521"/>
    </source>
</evidence>
<evidence type="ECO:0000256" key="20">
    <source>
        <dbReference type="ARBA" id="ARBA00023054"/>
    </source>
</evidence>
<evidence type="ECO:0000256" key="24">
    <source>
        <dbReference type="ARBA" id="ARBA00023296"/>
    </source>
</evidence>
<keyword evidence="8" id="KW-1032">Host cell membrane</keyword>
<keyword evidence="24" id="KW-1160">Virus entry into host cell</keyword>
<evidence type="ECO:0000256" key="4">
    <source>
        <dbReference type="ARBA" id="ARBA00004650"/>
    </source>
</evidence>
<feature type="transmembrane region" description="Helical" evidence="29">
    <location>
        <begin position="517"/>
        <end position="539"/>
    </location>
</feature>
<keyword evidence="14" id="KW-0732">Signal</keyword>
<dbReference type="GO" id="GO:0046718">
    <property type="term" value="P:symbiont entry into host cell"/>
    <property type="evidence" value="ECO:0007669"/>
    <property type="project" value="UniProtKB-KW"/>
</dbReference>
<dbReference type="Gene3D" id="1.10.287.210">
    <property type="match status" value="1"/>
</dbReference>
<proteinExistence type="predicted"/>
<evidence type="ECO:0000256" key="1">
    <source>
        <dbReference type="ARBA" id="ARBA00004402"/>
    </source>
</evidence>
<evidence type="ECO:0000256" key="7">
    <source>
        <dbReference type="ARBA" id="ARBA00022506"/>
    </source>
</evidence>
<keyword evidence="10" id="KW-0945">Host-virus interaction</keyword>
<evidence type="ECO:0000256" key="14">
    <source>
        <dbReference type="ARBA" id="ARBA00022729"/>
    </source>
</evidence>
<evidence type="ECO:0000256" key="11">
    <source>
        <dbReference type="ARBA" id="ARBA00022595"/>
    </source>
</evidence>
<evidence type="ECO:0000256" key="2">
    <source>
        <dbReference type="ARBA" id="ARBA00004505"/>
    </source>
</evidence>
<evidence type="ECO:0000256" key="18">
    <source>
        <dbReference type="ARBA" id="ARBA00022879"/>
    </source>
</evidence>
<evidence type="ECO:0000256" key="21">
    <source>
        <dbReference type="ARBA" id="ARBA00023136"/>
    </source>
</evidence>